<proteinExistence type="predicted"/>
<dbReference type="EMBL" id="JMSN01000044">
    <property type="protein sequence ID" value="KDN45245.1"/>
    <property type="molecule type" value="Genomic_DNA"/>
</dbReference>
<evidence type="ECO:0000313" key="1">
    <source>
        <dbReference type="EMBL" id="KDN45245.1"/>
    </source>
</evidence>
<keyword evidence="2" id="KW-1185">Reference proteome</keyword>
<gene>
    <name evidence="1" type="ORF">K437DRAFT_124274</name>
</gene>
<sequence length="107" mass="11658">MKCCSLSPPPKKFTSPTRHKTRRCALLLFANHAGLGLASRCMQYGPSTASERSANASGSVVCAFGGGEPRSECVCLKKPRRVSASPRFIRPPIDYNIYHQQGDSIFV</sequence>
<dbReference type="AlphaFoldDB" id="A0A066W389"/>
<protein>
    <submittedName>
        <fullName evidence="1">Uncharacterized protein</fullName>
    </submittedName>
</protein>
<dbReference type="HOGENOM" id="CLU_2211794_0_0_1"/>
<dbReference type="GeneID" id="25261412"/>
<name>A0A066W389_TILAU</name>
<dbReference type="InParanoid" id="A0A066W389"/>
<dbReference type="RefSeq" id="XP_013243102.1">
    <property type="nucleotide sequence ID" value="XM_013387648.1"/>
</dbReference>
<organism evidence="1 2">
    <name type="scientific">Tilletiaria anomala (strain ATCC 24038 / CBS 436.72 / UBC 951)</name>
    <dbReference type="NCBI Taxonomy" id="1037660"/>
    <lineage>
        <taxon>Eukaryota</taxon>
        <taxon>Fungi</taxon>
        <taxon>Dikarya</taxon>
        <taxon>Basidiomycota</taxon>
        <taxon>Ustilaginomycotina</taxon>
        <taxon>Exobasidiomycetes</taxon>
        <taxon>Georgefischeriales</taxon>
        <taxon>Tilletiariaceae</taxon>
        <taxon>Tilletiaria</taxon>
    </lineage>
</organism>
<evidence type="ECO:0000313" key="2">
    <source>
        <dbReference type="Proteomes" id="UP000027361"/>
    </source>
</evidence>
<comment type="caution">
    <text evidence="1">The sequence shown here is derived from an EMBL/GenBank/DDBJ whole genome shotgun (WGS) entry which is preliminary data.</text>
</comment>
<reference evidence="1 2" key="1">
    <citation type="submission" date="2014-05" db="EMBL/GenBank/DDBJ databases">
        <title>Draft genome sequence of a rare smut relative, Tilletiaria anomala UBC 951.</title>
        <authorList>
            <consortium name="DOE Joint Genome Institute"/>
            <person name="Toome M."/>
            <person name="Kuo A."/>
            <person name="Henrissat B."/>
            <person name="Lipzen A."/>
            <person name="Tritt A."/>
            <person name="Yoshinaga Y."/>
            <person name="Zane M."/>
            <person name="Barry K."/>
            <person name="Grigoriev I.V."/>
            <person name="Spatafora J.W."/>
            <person name="Aimea M.C."/>
        </authorList>
    </citation>
    <scope>NUCLEOTIDE SEQUENCE [LARGE SCALE GENOMIC DNA]</scope>
    <source>
        <strain evidence="1 2">UBC 951</strain>
    </source>
</reference>
<accession>A0A066W389</accession>
<dbReference type="Proteomes" id="UP000027361">
    <property type="component" value="Unassembled WGS sequence"/>
</dbReference>